<name>A0A0W8IJM5_9MICC</name>
<evidence type="ECO:0000313" key="2">
    <source>
        <dbReference type="Proteomes" id="UP000054023"/>
    </source>
</evidence>
<dbReference type="CDD" id="cd12952">
    <property type="entry name" value="MMP_ACEL2062"/>
    <property type="match status" value="1"/>
</dbReference>
<dbReference type="Gene3D" id="3.30.2010.20">
    <property type="match status" value="1"/>
</dbReference>
<accession>A0A0W8IJM5</accession>
<evidence type="ECO:0008006" key="3">
    <source>
        <dbReference type="Google" id="ProtNLM"/>
    </source>
</evidence>
<dbReference type="SUPFAM" id="SSF55486">
    <property type="entry name" value="Metalloproteases ('zincins'), catalytic domain"/>
    <property type="match status" value="1"/>
</dbReference>
<organism evidence="1 2">
    <name type="scientific">Nesterenkonia jeotgali</name>
    <dbReference type="NCBI Taxonomy" id="317018"/>
    <lineage>
        <taxon>Bacteria</taxon>
        <taxon>Bacillati</taxon>
        <taxon>Actinomycetota</taxon>
        <taxon>Actinomycetes</taxon>
        <taxon>Micrococcales</taxon>
        <taxon>Micrococcaceae</taxon>
        <taxon>Nesterenkonia</taxon>
    </lineage>
</organism>
<reference evidence="2" key="1">
    <citation type="submission" date="2015-12" db="EMBL/GenBank/DDBJ databases">
        <authorList>
            <person name="Nair G.R."/>
            <person name="Kaur G."/>
            <person name="Mayilraj S."/>
        </authorList>
    </citation>
    <scope>NUCLEOTIDE SEQUENCE [LARGE SCALE GENOMIC DNA]</scope>
    <source>
        <strain evidence="2">CD08_7</strain>
    </source>
</reference>
<evidence type="ECO:0000313" key="1">
    <source>
        <dbReference type="EMBL" id="KUG59808.1"/>
    </source>
</evidence>
<sequence>MAFSMSDEEFDAATTEALDSIPADLAAQLDNVAVFVEDRYQPQSWEDPSVVLLGLYEGIPLTERGSEGWAMPDRITLYKEPILQMCHSREEVIHQVTITVIHEVAHFFGIDDETLHRLGWG</sequence>
<dbReference type="RefSeq" id="WP_058888044.1">
    <property type="nucleotide sequence ID" value="NZ_LQBM01000002.1"/>
</dbReference>
<gene>
    <name evidence="1" type="ORF">AVL63_12110</name>
</gene>
<dbReference type="AlphaFoldDB" id="A0A0W8IJM5"/>
<dbReference type="Pfam" id="PF06262">
    <property type="entry name" value="Zincin_1"/>
    <property type="match status" value="1"/>
</dbReference>
<comment type="caution">
    <text evidence="1">The sequence shown here is derived from an EMBL/GenBank/DDBJ whole genome shotgun (WGS) entry which is preliminary data.</text>
</comment>
<keyword evidence="2" id="KW-1185">Reference proteome</keyword>
<dbReference type="Proteomes" id="UP000054023">
    <property type="component" value="Unassembled WGS sequence"/>
</dbReference>
<dbReference type="InterPro" id="IPR010428">
    <property type="entry name" value="Zincin_1"/>
</dbReference>
<dbReference type="InterPro" id="IPR038555">
    <property type="entry name" value="Zincin_1_sf"/>
</dbReference>
<dbReference type="EMBL" id="LQBM01000002">
    <property type="protein sequence ID" value="KUG59808.1"/>
    <property type="molecule type" value="Genomic_DNA"/>
</dbReference>
<protein>
    <recommendedName>
        <fullName evidence="3">Metallopeptidase family protein</fullName>
    </recommendedName>
</protein>
<proteinExistence type="predicted"/>
<dbReference type="OrthoDB" id="9806895at2"/>